<gene>
    <name evidence="1" type="ORF">RRG08_033852</name>
</gene>
<organism evidence="1 2">
    <name type="scientific">Elysia crispata</name>
    <name type="common">lettuce slug</name>
    <dbReference type="NCBI Taxonomy" id="231223"/>
    <lineage>
        <taxon>Eukaryota</taxon>
        <taxon>Metazoa</taxon>
        <taxon>Spiralia</taxon>
        <taxon>Lophotrochozoa</taxon>
        <taxon>Mollusca</taxon>
        <taxon>Gastropoda</taxon>
        <taxon>Heterobranchia</taxon>
        <taxon>Euthyneura</taxon>
        <taxon>Panpulmonata</taxon>
        <taxon>Sacoglossa</taxon>
        <taxon>Placobranchoidea</taxon>
        <taxon>Plakobranchidae</taxon>
        <taxon>Elysia</taxon>
    </lineage>
</organism>
<protein>
    <recommendedName>
        <fullName evidence="3">Glutaredoxin</fullName>
    </recommendedName>
</protein>
<dbReference type="SUPFAM" id="SSF52833">
    <property type="entry name" value="Thioredoxin-like"/>
    <property type="match status" value="1"/>
</dbReference>
<dbReference type="PANTHER" id="PTHR46185">
    <property type="entry name" value="GLUTAREDOXIN-1"/>
    <property type="match status" value="1"/>
</dbReference>
<evidence type="ECO:0008006" key="3">
    <source>
        <dbReference type="Google" id="ProtNLM"/>
    </source>
</evidence>
<reference evidence="1" key="1">
    <citation type="journal article" date="2023" name="G3 (Bethesda)">
        <title>A reference genome for the long-term kleptoplast-retaining sea slug Elysia crispata morphotype clarki.</title>
        <authorList>
            <person name="Eastman K.E."/>
            <person name="Pendleton A.L."/>
            <person name="Shaikh M.A."/>
            <person name="Suttiyut T."/>
            <person name="Ogas R."/>
            <person name="Tomko P."/>
            <person name="Gavelis G."/>
            <person name="Widhalm J.R."/>
            <person name="Wisecaver J.H."/>
        </authorList>
    </citation>
    <scope>NUCLEOTIDE SEQUENCE</scope>
    <source>
        <strain evidence="1">ECLA1</strain>
    </source>
</reference>
<dbReference type="InterPro" id="IPR036249">
    <property type="entry name" value="Thioredoxin-like_sf"/>
</dbReference>
<dbReference type="PROSITE" id="PS51354">
    <property type="entry name" value="GLUTAREDOXIN_2"/>
    <property type="match status" value="1"/>
</dbReference>
<dbReference type="Gene3D" id="3.40.30.10">
    <property type="entry name" value="Glutaredoxin"/>
    <property type="match status" value="1"/>
</dbReference>
<dbReference type="EMBL" id="JAWDGP010000286">
    <property type="protein sequence ID" value="KAK3801665.1"/>
    <property type="molecule type" value="Genomic_DNA"/>
</dbReference>
<dbReference type="GO" id="GO:0015038">
    <property type="term" value="F:glutathione disulfide oxidoreductase activity"/>
    <property type="evidence" value="ECO:0007669"/>
    <property type="project" value="TreeGrafter"/>
</dbReference>
<dbReference type="AlphaFoldDB" id="A0AAE1B8R7"/>
<sequence>MDRFDLPEKIYEVVEIEKRQDCTQIENYFQILCLTDSRAVPQLFIDGHYVGGEKELHILQRSGELAKMIEEIKAS</sequence>
<evidence type="ECO:0000313" key="2">
    <source>
        <dbReference type="Proteomes" id="UP001283361"/>
    </source>
</evidence>
<accession>A0AAE1B8R7</accession>
<name>A0AAE1B8R7_9GAST</name>
<comment type="caution">
    <text evidence="1">The sequence shown here is derived from an EMBL/GenBank/DDBJ whole genome shotgun (WGS) entry which is preliminary data.</text>
</comment>
<dbReference type="Proteomes" id="UP001283361">
    <property type="component" value="Unassembled WGS sequence"/>
</dbReference>
<keyword evidence="2" id="KW-1185">Reference proteome</keyword>
<proteinExistence type="predicted"/>
<dbReference type="PANTHER" id="PTHR46185:SF1">
    <property type="entry name" value="GLUTAREDOXIN-1"/>
    <property type="match status" value="1"/>
</dbReference>
<dbReference type="GO" id="GO:0005739">
    <property type="term" value="C:mitochondrion"/>
    <property type="evidence" value="ECO:0007669"/>
    <property type="project" value="TreeGrafter"/>
</dbReference>
<evidence type="ECO:0000313" key="1">
    <source>
        <dbReference type="EMBL" id="KAK3801665.1"/>
    </source>
</evidence>
<dbReference type="InterPro" id="IPR047185">
    <property type="entry name" value="GLRX1"/>
</dbReference>